<dbReference type="Gene3D" id="1.20.120.1490">
    <property type="match status" value="1"/>
</dbReference>
<name>A0A2C8FAJ5_9BACT</name>
<evidence type="ECO:0000313" key="3">
    <source>
        <dbReference type="Proteomes" id="UP000219215"/>
    </source>
</evidence>
<dbReference type="RefSeq" id="WP_097012432.1">
    <property type="nucleotide sequence ID" value="NZ_LT907975.1"/>
</dbReference>
<keyword evidence="3" id="KW-1185">Reference proteome</keyword>
<dbReference type="Proteomes" id="UP000219215">
    <property type="component" value="Chromosome DPRO"/>
</dbReference>
<dbReference type="KEGG" id="pprf:DPRO_2664"/>
<gene>
    <name evidence="2" type="ORF">DPRO_2664</name>
</gene>
<keyword evidence="1" id="KW-0732">Signal</keyword>
<dbReference type="OrthoDB" id="5457859at2"/>
<dbReference type="Pfam" id="PF13801">
    <property type="entry name" value="Metal_resist"/>
    <property type="match status" value="1"/>
</dbReference>
<proteinExistence type="predicted"/>
<organism evidence="2 3">
    <name type="scientific">Pseudodesulfovibrio profundus</name>
    <dbReference type="NCBI Taxonomy" id="57320"/>
    <lineage>
        <taxon>Bacteria</taxon>
        <taxon>Pseudomonadati</taxon>
        <taxon>Thermodesulfobacteriota</taxon>
        <taxon>Desulfovibrionia</taxon>
        <taxon>Desulfovibrionales</taxon>
        <taxon>Desulfovibrionaceae</taxon>
    </lineage>
</organism>
<accession>A0A2C8FAJ5</accession>
<dbReference type="GO" id="GO:0042597">
    <property type="term" value="C:periplasmic space"/>
    <property type="evidence" value="ECO:0007669"/>
    <property type="project" value="InterPro"/>
</dbReference>
<evidence type="ECO:0000313" key="2">
    <source>
        <dbReference type="EMBL" id="SOB59573.1"/>
    </source>
</evidence>
<dbReference type="InterPro" id="IPR025961">
    <property type="entry name" value="Metal_resist"/>
</dbReference>
<protein>
    <submittedName>
        <fullName evidence="2">Zinc resistance-associated protein</fullName>
    </submittedName>
</protein>
<dbReference type="CDD" id="cd09916">
    <property type="entry name" value="CpxP_like"/>
    <property type="match status" value="1"/>
</dbReference>
<sequence>MTKKNLTITALAAVLTLFISAMAFAGPGYGRGGCGGPYGGNGAYSQLTPEKQAAVDTIVEKYNKQFEELRTQMWTKHSTLQAMVNGGQADEAKIGKLTKEVTELRDQMFELRTQMSTELEKETGLTGFGGRGRHHQGFHGGGNYGDCPGLQGQGRGHGYHGGGRY</sequence>
<feature type="chain" id="PRO_5013310736" evidence="1">
    <location>
        <begin position="26"/>
        <end position="165"/>
    </location>
</feature>
<dbReference type="EMBL" id="LT907975">
    <property type="protein sequence ID" value="SOB59573.1"/>
    <property type="molecule type" value="Genomic_DNA"/>
</dbReference>
<feature type="signal peptide" evidence="1">
    <location>
        <begin position="1"/>
        <end position="25"/>
    </location>
</feature>
<dbReference type="InterPro" id="IPR012899">
    <property type="entry name" value="LTXXQ"/>
</dbReference>
<evidence type="ECO:0000256" key="1">
    <source>
        <dbReference type="SAM" id="SignalP"/>
    </source>
</evidence>
<reference evidence="3" key="1">
    <citation type="submission" date="2017-09" db="EMBL/GenBank/DDBJ databases">
        <authorList>
            <person name="Regsiter A."/>
            <person name="William W."/>
        </authorList>
    </citation>
    <scope>NUCLEOTIDE SEQUENCE [LARGE SCALE GENOMIC DNA]</scope>
    <source>
        <strain evidence="3">500-1</strain>
    </source>
</reference>
<dbReference type="AlphaFoldDB" id="A0A2C8FAJ5"/>